<dbReference type="InterPro" id="IPR001900">
    <property type="entry name" value="RNase_II/R"/>
</dbReference>
<dbReference type="GO" id="GO:0006402">
    <property type="term" value="P:mRNA catabolic process"/>
    <property type="evidence" value="ECO:0007669"/>
    <property type="project" value="TreeGrafter"/>
</dbReference>
<dbReference type="GO" id="GO:0003723">
    <property type="term" value="F:RNA binding"/>
    <property type="evidence" value="ECO:0007669"/>
    <property type="project" value="InterPro"/>
</dbReference>
<organism evidence="3 4">
    <name type="scientific">Plasmodium ovale curtisi</name>
    <dbReference type="NCBI Taxonomy" id="864141"/>
    <lineage>
        <taxon>Eukaryota</taxon>
        <taxon>Sar</taxon>
        <taxon>Alveolata</taxon>
        <taxon>Apicomplexa</taxon>
        <taxon>Aconoidasida</taxon>
        <taxon>Haemosporida</taxon>
        <taxon>Plasmodiidae</taxon>
        <taxon>Plasmodium</taxon>
        <taxon>Plasmodium (Plasmodium)</taxon>
    </lineage>
</organism>
<dbReference type="SMART" id="SM00955">
    <property type="entry name" value="RNB"/>
    <property type="match status" value="1"/>
</dbReference>
<dbReference type="Gene3D" id="2.40.50.690">
    <property type="match status" value="1"/>
</dbReference>
<dbReference type="Pfam" id="PF17849">
    <property type="entry name" value="OB_Dis3"/>
    <property type="match status" value="1"/>
</dbReference>
<evidence type="ECO:0000313" key="3">
    <source>
        <dbReference type="EMBL" id="SBS94711.1"/>
    </source>
</evidence>
<dbReference type="InterPro" id="IPR050180">
    <property type="entry name" value="RNR_Ribonuclease"/>
</dbReference>
<dbReference type="Pfam" id="PF00773">
    <property type="entry name" value="RNB"/>
    <property type="match status" value="2"/>
</dbReference>
<dbReference type="EMBL" id="FLQV01000530">
    <property type="protein sequence ID" value="SBS94711.1"/>
    <property type="molecule type" value="Genomic_DNA"/>
</dbReference>
<dbReference type="InterPro" id="IPR012340">
    <property type="entry name" value="NA-bd_OB-fold"/>
</dbReference>
<protein>
    <recommendedName>
        <fullName evidence="2">RNB domain-containing protein</fullName>
    </recommendedName>
</protein>
<feature type="domain" description="RNB" evidence="2">
    <location>
        <begin position="214"/>
        <end position="1015"/>
    </location>
</feature>
<dbReference type="PANTHER" id="PTHR23355">
    <property type="entry name" value="RIBONUCLEASE"/>
    <property type="match status" value="1"/>
</dbReference>
<reference evidence="4" key="1">
    <citation type="submission" date="2016-05" db="EMBL/GenBank/DDBJ databases">
        <authorList>
            <person name="Naeem Raeece"/>
        </authorList>
    </citation>
    <scope>NUCLEOTIDE SEQUENCE [LARGE SCALE GENOMIC DNA]</scope>
</reference>
<evidence type="ECO:0000259" key="2">
    <source>
        <dbReference type="SMART" id="SM00955"/>
    </source>
</evidence>
<dbReference type="Gene3D" id="2.40.50.700">
    <property type="match status" value="1"/>
</dbReference>
<dbReference type="SUPFAM" id="SSF50249">
    <property type="entry name" value="Nucleic acid-binding proteins"/>
    <property type="match status" value="3"/>
</dbReference>
<dbReference type="GO" id="GO:0000932">
    <property type="term" value="C:P-body"/>
    <property type="evidence" value="ECO:0007669"/>
    <property type="project" value="TreeGrafter"/>
</dbReference>
<dbReference type="InterPro" id="IPR022966">
    <property type="entry name" value="RNase_II/R_CS"/>
</dbReference>
<dbReference type="Proteomes" id="UP000078546">
    <property type="component" value="Unassembled WGS sequence"/>
</dbReference>
<sequence>LNVRRHDYGFVFYNNVKIHIQSKKDMNRAMHGDSVVIKLKHVEKASKGKGDISNREICSGHDMYNSDCYIERAEGKIVYIEEHHGSNIQYVCIFRDKISNKKFNVAIPFKKNIPLIKVRNSHIDEFMKKCNVKDISNQLMYIKIFQWTVSETFPEGKIVEILGQNDIFHNMQNAILLNYNLNFNMKDALEDSYLKELKNRFVYENILREEIKRRLDLRKLCIFTIDPERARDLDDAINVNKISRKKIMRCSYYIQIIHNLMVHNGEIEEDILAKNLSLFVKDESNFFSTLKKNKYVREMEDMKYDNFVRERQRVGGAVTRKVTSTEVTTTEVTTTGVTTTGVTTTGVTTTGVTTTEVTTTEGISTGFIAEGVLKFEKTFSQENDHEQSFQMGVPKEIGAGERKRKPCGRYGYIFKQDRNKDMGSDLLGKHDLFCEKCKAYIRMDDIVSDMTEEKWKKYNLYEVGVHITDVSFFIKENSSLDIDARNRAMTIYLTHTCFPMISRILSEELCSLDPVSNRLCLSVFFYMDSAGRIDHNSFFLKESIINSKVKFTYEEVYLIVRNYIKLKKAINRVRKQVRGDAAKACYEKDSYESGEQICGLENGKVESREAESCDAESGKAESGKVESRGAESVKAECGKVESRDAESGKAECGKAECGKAESREANSHWDEICGEKNIGDEDKEKEHVSRKNSIYMRFLSMNFYKKKKEKTETVFRKKEDELKEDLKSKLEVCKNRNENGNTYNKDKGNDCDKDKCRRGEYSRLDTNIHLKRAYNFAENNKILENEEVRKRINGILKIFKNLHSKKYNVNTKEMFIIVRKLYDIHKITKRAREIRRKNGSLLFNNSKINFILSHTCNPIRIVKNEYTFANFMIEELMLSANKLVAIRQYFSKYRDISVFRSHSMHNTIDVVDIIELLKKHGINFEACNLRHILNFLDEKKKIFKKSRKNVFDIVCAYVKKKMTRAEYHTYKYIKDNNMSTYHYALSFLLYTHFTSPIRRYPDILVHRVIKKIINDEHKLREKLCTSQEIIKAAETSDSIIEKICINCNNCKSKSKKAQIDCEIAFFCLYLQKRDSPGYNRGIIMDIYKDKSSIYFKSFSFENVRRVKVRCNALCRLVPIVIPSQKFSLSNLFSFYHPFAQNLYHSGNEKHFHKMNKHHMKFLSNYVIQPNVQKQEFTLIVYNSNTKKVMLRRVYKFVVQSFRA</sequence>
<dbReference type="GO" id="GO:0000175">
    <property type="term" value="F:3'-5'-RNA exonuclease activity"/>
    <property type="evidence" value="ECO:0007669"/>
    <property type="project" value="TreeGrafter"/>
</dbReference>
<feature type="non-terminal residue" evidence="3">
    <location>
        <position position="1"/>
    </location>
</feature>
<dbReference type="InterPro" id="IPR041505">
    <property type="entry name" value="Dis3_CSD2"/>
</dbReference>
<dbReference type="PANTHER" id="PTHR23355:SF9">
    <property type="entry name" value="DIS3-LIKE EXONUCLEASE 2"/>
    <property type="match status" value="1"/>
</dbReference>
<dbReference type="AlphaFoldDB" id="A0A1A8WQY0"/>
<dbReference type="PROSITE" id="PS01175">
    <property type="entry name" value="RIBONUCLEASE_II"/>
    <property type="match status" value="1"/>
</dbReference>
<accession>A0A1A8WQY0</accession>
<name>A0A1A8WQY0_PLAOA</name>
<comment type="similarity">
    <text evidence="1">Belongs to the RNR ribonuclease family.</text>
</comment>
<evidence type="ECO:0000313" key="4">
    <source>
        <dbReference type="Proteomes" id="UP000078546"/>
    </source>
</evidence>
<evidence type="ECO:0000256" key="1">
    <source>
        <dbReference type="RuleBase" id="RU003901"/>
    </source>
</evidence>
<gene>
    <name evidence="3" type="ORF">POVCU1_028750</name>
</gene>
<proteinExistence type="inferred from homology"/>